<evidence type="ECO:0000256" key="11">
    <source>
        <dbReference type="ARBA" id="ARBA00023049"/>
    </source>
</evidence>
<dbReference type="Pfam" id="PF02163">
    <property type="entry name" value="Peptidase_M50"/>
    <property type="match status" value="1"/>
</dbReference>
<dbReference type="CDD" id="cd06158">
    <property type="entry name" value="S2P-M50_like_1"/>
    <property type="match status" value="1"/>
</dbReference>
<sequence>MGANFDPRAVGRGCPLQIRLLALLGDGVIFGGADAVGVTSDQARTFVANRASFHKCGFMLSSRGRFGKSDLNLIMEIVSIGFIFSLAILAVSVVVHEVSHGYMAYILGDPTAKLAGRLTLNPIKHLDPVGSILVPLVLALLPGGLVFGWAKPVPYNPYNLKAGRFGPAYVAAAGPLSNISLAIFFGLLVRFGWAAEWFGPEVTPVLSIIVLINVMLALFNLIPVPPLDGSTILFSLLPRRLRLAEFFARYQLVLILVVIFSAGFIISEAVWAIYRLLTGL</sequence>
<dbReference type="GO" id="GO:0006508">
    <property type="term" value="P:proteolysis"/>
    <property type="evidence" value="ECO:0007669"/>
    <property type="project" value="UniProtKB-KW"/>
</dbReference>
<feature type="transmembrane region" description="Helical" evidence="13">
    <location>
        <begin position="248"/>
        <end position="274"/>
    </location>
</feature>
<evidence type="ECO:0000256" key="13">
    <source>
        <dbReference type="SAM" id="Phobius"/>
    </source>
</evidence>
<evidence type="ECO:0000259" key="14">
    <source>
        <dbReference type="Pfam" id="PF02163"/>
    </source>
</evidence>
<evidence type="ECO:0000256" key="1">
    <source>
        <dbReference type="ARBA" id="ARBA00001947"/>
    </source>
</evidence>
<evidence type="ECO:0000256" key="5">
    <source>
        <dbReference type="ARBA" id="ARBA00022670"/>
    </source>
</evidence>
<evidence type="ECO:0000256" key="2">
    <source>
        <dbReference type="ARBA" id="ARBA00004651"/>
    </source>
</evidence>
<dbReference type="InterPro" id="IPR052348">
    <property type="entry name" value="Metallopeptidase_M50B"/>
</dbReference>
<keyword evidence="7" id="KW-0479">Metal-binding</keyword>
<dbReference type="InterPro" id="IPR008915">
    <property type="entry name" value="Peptidase_M50"/>
</dbReference>
<keyword evidence="12 13" id="KW-0472">Membrane</keyword>
<dbReference type="GO" id="GO:0005886">
    <property type="term" value="C:plasma membrane"/>
    <property type="evidence" value="ECO:0007669"/>
    <property type="project" value="UniProtKB-SubCell"/>
</dbReference>
<comment type="similarity">
    <text evidence="3">Belongs to the peptidase M50B family.</text>
</comment>
<keyword evidence="5 15" id="KW-0645">Protease</keyword>
<feature type="domain" description="Peptidase M50" evidence="14">
    <location>
        <begin position="202"/>
        <end position="256"/>
    </location>
</feature>
<evidence type="ECO:0000256" key="3">
    <source>
        <dbReference type="ARBA" id="ARBA00007931"/>
    </source>
</evidence>
<keyword evidence="8" id="KW-0378">Hydrolase</keyword>
<dbReference type="AlphaFoldDB" id="A0A2H0RIX0"/>
<evidence type="ECO:0000256" key="7">
    <source>
        <dbReference type="ARBA" id="ARBA00022723"/>
    </source>
</evidence>
<dbReference type="GO" id="GO:0046872">
    <property type="term" value="F:metal ion binding"/>
    <property type="evidence" value="ECO:0007669"/>
    <property type="project" value="UniProtKB-KW"/>
</dbReference>
<dbReference type="GO" id="GO:0008237">
    <property type="term" value="F:metallopeptidase activity"/>
    <property type="evidence" value="ECO:0007669"/>
    <property type="project" value="UniProtKB-KW"/>
</dbReference>
<keyword evidence="10 13" id="KW-1133">Transmembrane helix</keyword>
<reference evidence="15 16" key="1">
    <citation type="submission" date="2017-09" db="EMBL/GenBank/DDBJ databases">
        <title>Depth-based differentiation of microbial function through sediment-hosted aquifers and enrichment of novel symbionts in the deep terrestrial subsurface.</title>
        <authorList>
            <person name="Probst A.J."/>
            <person name="Ladd B."/>
            <person name="Jarett J.K."/>
            <person name="Geller-Mcgrath D.E."/>
            <person name="Sieber C.M."/>
            <person name="Emerson J.B."/>
            <person name="Anantharaman K."/>
            <person name="Thomas B.C."/>
            <person name="Malmstrom R."/>
            <person name="Stieglmeier M."/>
            <person name="Klingl A."/>
            <person name="Woyke T."/>
            <person name="Ryan C.M."/>
            <person name="Banfield J.F."/>
        </authorList>
    </citation>
    <scope>NUCLEOTIDE SEQUENCE [LARGE SCALE GENOMIC DNA]</scope>
    <source>
        <strain evidence="15">CG10_big_fil_rev_8_21_14_0_10_49_38</strain>
    </source>
</reference>
<protein>
    <submittedName>
        <fullName evidence="15">Site-2 protease family protein</fullName>
    </submittedName>
</protein>
<feature type="transmembrane region" description="Helical" evidence="13">
    <location>
        <begin position="73"/>
        <end position="95"/>
    </location>
</feature>
<dbReference type="PANTHER" id="PTHR35864:SF1">
    <property type="entry name" value="ZINC METALLOPROTEASE YWHC-RELATED"/>
    <property type="match status" value="1"/>
</dbReference>
<keyword evidence="9" id="KW-0862">Zinc</keyword>
<keyword evidence="4" id="KW-1003">Cell membrane</keyword>
<comment type="caution">
    <text evidence="15">The sequence shown here is derived from an EMBL/GenBank/DDBJ whole genome shotgun (WGS) entry which is preliminary data.</text>
</comment>
<dbReference type="InterPro" id="IPR044537">
    <property type="entry name" value="Rip2-like"/>
</dbReference>
<name>A0A2H0RIX0_9BACT</name>
<evidence type="ECO:0000256" key="8">
    <source>
        <dbReference type="ARBA" id="ARBA00022801"/>
    </source>
</evidence>
<feature type="transmembrane region" description="Helical" evidence="13">
    <location>
        <begin position="169"/>
        <end position="193"/>
    </location>
</feature>
<evidence type="ECO:0000256" key="4">
    <source>
        <dbReference type="ARBA" id="ARBA00022475"/>
    </source>
</evidence>
<evidence type="ECO:0000256" key="10">
    <source>
        <dbReference type="ARBA" id="ARBA00022989"/>
    </source>
</evidence>
<evidence type="ECO:0000313" key="16">
    <source>
        <dbReference type="Proteomes" id="UP000230431"/>
    </source>
</evidence>
<feature type="transmembrane region" description="Helical" evidence="13">
    <location>
        <begin position="129"/>
        <end position="149"/>
    </location>
</feature>
<accession>A0A2H0RIX0</accession>
<evidence type="ECO:0000256" key="9">
    <source>
        <dbReference type="ARBA" id="ARBA00022833"/>
    </source>
</evidence>
<dbReference type="PANTHER" id="PTHR35864">
    <property type="entry name" value="ZINC METALLOPROTEASE MJ0611-RELATED"/>
    <property type="match status" value="1"/>
</dbReference>
<organism evidence="15 16">
    <name type="scientific">Candidatus Vogelbacteria bacterium CG10_big_fil_rev_8_21_14_0_10_49_38</name>
    <dbReference type="NCBI Taxonomy" id="1975043"/>
    <lineage>
        <taxon>Bacteria</taxon>
        <taxon>Candidatus Vogeliibacteriota</taxon>
    </lineage>
</organism>
<proteinExistence type="inferred from homology"/>
<feature type="transmembrane region" description="Helical" evidence="13">
    <location>
        <begin position="205"/>
        <end position="227"/>
    </location>
</feature>
<dbReference type="EMBL" id="PCYK01000003">
    <property type="protein sequence ID" value="PIR46407.1"/>
    <property type="molecule type" value="Genomic_DNA"/>
</dbReference>
<comment type="subcellular location">
    <subcellularLocation>
        <location evidence="2">Cell membrane</location>
        <topology evidence="2">Multi-pass membrane protein</topology>
    </subcellularLocation>
</comment>
<gene>
    <name evidence="15" type="ORF">COV08_00545</name>
</gene>
<keyword evidence="6 13" id="KW-0812">Transmembrane</keyword>
<comment type="cofactor">
    <cofactor evidence="1">
        <name>Zn(2+)</name>
        <dbReference type="ChEBI" id="CHEBI:29105"/>
    </cofactor>
</comment>
<dbReference type="Proteomes" id="UP000230431">
    <property type="component" value="Unassembled WGS sequence"/>
</dbReference>
<evidence type="ECO:0000313" key="15">
    <source>
        <dbReference type="EMBL" id="PIR46407.1"/>
    </source>
</evidence>
<evidence type="ECO:0000256" key="12">
    <source>
        <dbReference type="ARBA" id="ARBA00023136"/>
    </source>
</evidence>
<keyword evidence="11" id="KW-0482">Metalloprotease</keyword>
<evidence type="ECO:0000256" key="6">
    <source>
        <dbReference type="ARBA" id="ARBA00022692"/>
    </source>
</evidence>